<evidence type="ECO:0000313" key="4">
    <source>
        <dbReference type="EMBL" id="OSD04670.1"/>
    </source>
</evidence>
<name>A0A1Y2IU53_TRAC3</name>
<dbReference type="EMBL" id="KZ084096">
    <property type="protein sequence ID" value="OSD04670.1"/>
    <property type="molecule type" value="Genomic_DNA"/>
</dbReference>
<dbReference type="AlphaFoldDB" id="A0A1Y2IU53"/>
<sequence>MRSQRVTTGMPETTSGKHASPPSYKSSIPLPHGMPVASGDPTKTRRPRSSLARTLVATIGATLLALLLAQNLGLVRCPLNDVPAAEKAKLRAQWRVEAAEHQRESHAWTVERTEHEAEMREWVKERKAHDEEKEEWRRQREEEELHRLEVLRRSQGVYWTEPNGDAHCHAYGTRTYIAYLRDIPGDLNWREVCDYMPPVVIHGRALSRPDKCERNEKSEVVGVWYVDFDEPACRPYWGWIESKGCGPGQPGIERFEGRLRGIGSGEDWSTMCATAPATIGGVHFGHPSSCENRVRNSVLHSPVGRSLRLR</sequence>
<evidence type="ECO:0000256" key="2">
    <source>
        <dbReference type="SAM" id="MobiDB-lite"/>
    </source>
</evidence>
<proteinExistence type="predicted"/>
<accession>A0A1Y2IU53</accession>
<reference evidence="4 5" key="1">
    <citation type="journal article" date="2015" name="Biotechnol. Biofuels">
        <title>Enhanced degradation of softwood versus hardwood by the white-rot fungus Pycnoporus coccineus.</title>
        <authorList>
            <person name="Couturier M."/>
            <person name="Navarro D."/>
            <person name="Chevret D."/>
            <person name="Henrissat B."/>
            <person name="Piumi F."/>
            <person name="Ruiz-Duenas F.J."/>
            <person name="Martinez A.T."/>
            <person name="Grigoriev I.V."/>
            <person name="Riley R."/>
            <person name="Lipzen A."/>
            <person name="Berrin J.G."/>
            <person name="Master E.R."/>
            <person name="Rosso M.N."/>
        </authorList>
    </citation>
    <scope>NUCLEOTIDE SEQUENCE [LARGE SCALE GENOMIC DNA]</scope>
    <source>
        <strain evidence="4 5">BRFM310</strain>
    </source>
</reference>
<keyword evidence="3" id="KW-0812">Transmembrane</keyword>
<dbReference type="OrthoDB" id="3153758at2759"/>
<keyword evidence="1" id="KW-0175">Coiled coil</keyword>
<protein>
    <submittedName>
        <fullName evidence="4">Uncharacterized protein</fullName>
    </submittedName>
</protein>
<organism evidence="4 5">
    <name type="scientific">Trametes coccinea (strain BRFM310)</name>
    <name type="common">Pycnoporus coccineus</name>
    <dbReference type="NCBI Taxonomy" id="1353009"/>
    <lineage>
        <taxon>Eukaryota</taxon>
        <taxon>Fungi</taxon>
        <taxon>Dikarya</taxon>
        <taxon>Basidiomycota</taxon>
        <taxon>Agaricomycotina</taxon>
        <taxon>Agaricomycetes</taxon>
        <taxon>Polyporales</taxon>
        <taxon>Polyporaceae</taxon>
        <taxon>Trametes</taxon>
    </lineage>
</organism>
<dbReference type="Proteomes" id="UP000193067">
    <property type="component" value="Unassembled WGS sequence"/>
</dbReference>
<feature type="compositionally biased region" description="Polar residues" evidence="2">
    <location>
        <begin position="1"/>
        <end position="17"/>
    </location>
</feature>
<evidence type="ECO:0000256" key="1">
    <source>
        <dbReference type="SAM" id="Coils"/>
    </source>
</evidence>
<feature type="coiled-coil region" evidence="1">
    <location>
        <begin position="112"/>
        <end position="151"/>
    </location>
</feature>
<keyword evidence="3" id="KW-1133">Transmembrane helix</keyword>
<evidence type="ECO:0000313" key="5">
    <source>
        <dbReference type="Proteomes" id="UP000193067"/>
    </source>
</evidence>
<evidence type="ECO:0000256" key="3">
    <source>
        <dbReference type="SAM" id="Phobius"/>
    </source>
</evidence>
<keyword evidence="3" id="KW-0472">Membrane</keyword>
<keyword evidence="5" id="KW-1185">Reference proteome</keyword>
<dbReference type="STRING" id="1353009.A0A1Y2IU53"/>
<feature type="region of interest" description="Disordered" evidence="2">
    <location>
        <begin position="1"/>
        <end position="49"/>
    </location>
</feature>
<gene>
    <name evidence="4" type="ORF">PYCCODRAFT_1433530</name>
</gene>
<feature type="transmembrane region" description="Helical" evidence="3">
    <location>
        <begin position="51"/>
        <end position="69"/>
    </location>
</feature>